<accession>A0A955EDK6</accession>
<comment type="caution">
    <text evidence="1">The sequence shown here is derived from an EMBL/GenBank/DDBJ whole genome shotgun (WGS) entry which is preliminary data.</text>
</comment>
<dbReference type="SUPFAM" id="SSF55486">
    <property type="entry name" value="Metalloproteases ('zincins'), catalytic domain"/>
    <property type="match status" value="1"/>
</dbReference>
<name>A0A955EDK6_UNCKA</name>
<sequence>MLSSLLLIFIMNYAHLPQVNYSKLAAILGTSNSKQVTFKVAPDTSKQLQALNQTAITIEPSADIKLQDTNVMQIPLPQNSTVTLEVENVVQTDTGFYYWTAKNDRANIIGKGGTIYGHFVNGGKVYEISHKLNEASTKHIVTEVNTNQIELAEELSESTYSQTQNKSLAQNNPQTAEGVANIRILFAYTDEMEQVDMDINEVMNLMVENTNKTLRASDIGAKVVIAGIYKTTLRETSDIITVRRRAINPSDGNGDELHDLRENTQADLVAVITATTDTCGNGMYGPNWHEAFMVVRYNCEYANIFAHEVGHALYMGHDDAHWLNPPNTTEINRGFISGANKTRSTMAYTNAELCTGYCWVVKYYSTPNKKVYNYAGTRLISIGDNLHNNVEIGKQYADTIANLYETRIEAGGGGASGEENALLEECAKTCRTSAQCYSDDSVTFDCKTVGSDHFCWNTDICGELPDVPPVATTDKAVKISGYVFDIDGNTPKANVDVAVLNHVEIGRRTKTAETTTDAQGRYYLEFNPTGVDGRFTVVAGIAVQDAGVYDYVLQKNPQFPIVFASKQGTPVPAEKACREINSYGVREGWYCDPGDTNDEQSWWKALDSNDYVQSLDFRRKTEGIPIQNTVADCALLPQNSLKVIKGTPIDAYAYTYDNDVNSAEFYVVNQNRNYCSTNETFVGEDNRRLEVTDVFRPGEQFGWEFQTQISTSSLETGKYWLYTELSKQGFNCTSNPNCSDEERINCLPSQSESITNSGTIYYGGVYCRKEIEILEDTNTNKVIVFVDSINIKAIKYLDRIISVFTN</sequence>
<evidence type="ECO:0000313" key="2">
    <source>
        <dbReference type="Proteomes" id="UP000740557"/>
    </source>
</evidence>
<keyword evidence="1" id="KW-0121">Carboxypeptidase</keyword>
<dbReference type="AlphaFoldDB" id="A0A955EDK6"/>
<evidence type="ECO:0000313" key="1">
    <source>
        <dbReference type="EMBL" id="MCA9308621.1"/>
    </source>
</evidence>
<keyword evidence="1" id="KW-0378">Hydrolase</keyword>
<keyword evidence="1" id="KW-0645">Protease</keyword>
<gene>
    <name evidence="1" type="ORF">KC980_03845</name>
</gene>
<proteinExistence type="predicted"/>
<dbReference type="Pfam" id="PF13582">
    <property type="entry name" value="Reprolysin_3"/>
    <property type="match status" value="1"/>
</dbReference>
<dbReference type="GO" id="GO:0004180">
    <property type="term" value="F:carboxypeptidase activity"/>
    <property type="evidence" value="ECO:0007669"/>
    <property type="project" value="UniProtKB-KW"/>
</dbReference>
<dbReference type="Proteomes" id="UP000740557">
    <property type="component" value="Unassembled WGS sequence"/>
</dbReference>
<reference evidence="1" key="2">
    <citation type="journal article" date="2021" name="Microbiome">
        <title>Successional dynamics and alternative stable states in a saline activated sludge microbial community over 9 years.</title>
        <authorList>
            <person name="Wang Y."/>
            <person name="Ye J."/>
            <person name="Ju F."/>
            <person name="Liu L."/>
            <person name="Boyd J.A."/>
            <person name="Deng Y."/>
            <person name="Parks D.H."/>
            <person name="Jiang X."/>
            <person name="Yin X."/>
            <person name="Woodcroft B.J."/>
            <person name="Tyson G.W."/>
            <person name="Hugenholtz P."/>
            <person name="Polz M.F."/>
            <person name="Zhang T."/>
        </authorList>
    </citation>
    <scope>NUCLEOTIDE SEQUENCE</scope>
    <source>
        <strain evidence="1">HKST-UBA79</strain>
    </source>
</reference>
<dbReference type="EMBL" id="JAGQNX010000120">
    <property type="protein sequence ID" value="MCA9308621.1"/>
    <property type="molecule type" value="Genomic_DNA"/>
</dbReference>
<dbReference type="SUPFAM" id="SSF49464">
    <property type="entry name" value="Carboxypeptidase regulatory domain-like"/>
    <property type="match status" value="1"/>
</dbReference>
<reference evidence="1" key="1">
    <citation type="submission" date="2020-04" db="EMBL/GenBank/DDBJ databases">
        <authorList>
            <person name="Zhang T."/>
        </authorList>
    </citation>
    <scope>NUCLEOTIDE SEQUENCE</scope>
    <source>
        <strain evidence="1">HKST-UBA79</strain>
    </source>
</reference>
<organism evidence="1 2">
    <name type="scientific">candidate division WWE3 bacterium</name>
    <dbReference type="NCBI Taxonomy" id="2053526"/>
    <lineage>
        <taxon>Bacteria</taxon>
        <taxon>Katanobacteria</taxon>
    </lineage>
</organism>
<dbReference type="InterPro" id="IPR008969">
    <property type="entry name" value="CarboxyPept-like_regulatory"/>
</dbReference>
<protein>
    <submittedName>
        <fullName evidence="1">Carboxypeptidase regulatory-like domain-containing protein</fullName>
    </submittedName>
</protein>